<feature type="signal peptide" evidence="2">
    <location>
        <begin position="1"/>
        <end position="23"/>
    </location>
</feature>
<protein>
    <submittedName>
        <fullName evidence="3">Organ specific protein</fullName>
    </submittedName>
</protein>
<keyword evidence="4" id="KW-1185">Reference proteome</keyword>
<dbReference type="PANTHER" id="PTHR33731:SF2">
    <property type="entry name" value="ORGAN-SPECIFIC PROTEIN S2-LIKE"/>
    <property type="match status" value="1"/>
</dbReference>
<organism evidence="3 4">
    <name type="scientific">Corchorus olitorius</name>
    <dbReference type="NCBI Taxonomy" id="93759"/>
    <lineage>
        <taxon>Eukaryota</taxon>
        <taxon>Viridiplantae</taxon>
        <taxon>Streptophyta</taxon>
        <taxon>Embryophyta</taxon>
        <taxon>Tracheophyta</taxon>
        <taxon>Spermatophyta</taxon>
        <taxon>Magnoliopsida</taxon>
        <taxon>eudicotyledons</taxon>
        <taxon>Gunneridae</taxon>
        <taxon>Pentapetalae</taxon>
        <taxon>rosids</taxon>
        <taxon>malvids</taxon>
        <taxon>Malvales</taxon>
        <taxon>Malvaceae</taxon>
        <taxon>Grewioideae</taxon>
        <taxon>Apeibeae</taxon>
        <taxon>Corchorus</taxon>
    </lineage>
</organism>
<keyword evidence="2" id="KW-0732">Signal</keyword>
<comment type="caution">
    <text evidence="3">The sequence shown here is derived from an EMBL/GenBank/DDBJ whole genome shotgun (WGS) entry which is preliminary data.</text>
</comment>
<dbReference type="OrthoDB" id="1734141at2759"/>
<proteinExistence type="predicted"/>
<name>A0A1R3HZI4_9ROSI</name>
<sequence>MKSFLSFLGFLLLLLLADTIVAARKDGGEYWRAAIMKDESIPEAIEGALVRMDAVAASSSDDKTNCHDSPNNIEIKEQKIIVEDFELPRPNNYNSVERGVTKERSFAKDFEPKPNLSAYGDEGEEKKSFAIDFEPRPNLSAYGDDGDLKEEEKSSFAKDFEPRPNLSAYGDDCYLKGEKKIIS</sequence>
<accession>A0A1R3HZI4</accession>
<evidence type="ECO:0000313" key="3">
    <source>
        <dbReference type="EMBL" id="OMO75726.1"/>
    </source>
</evidence>
<dbReference type="AlphaFoldDB" id="A0A1R3HZI4"/>
<reference evidence="4" key="1">
    <citation type="submission" date="2013-09" db="EMBL/GenBank/DDBJ databases">
        <title>Corchorus olitorius genome sequencing.</title>
        <authorList>
            <person name="Alam M."/>
            <person name="Haque M.S."/>
            <person name="Islam M.S."/>
            <person name="Emdad E.M."/>
            <person name="Islam M.M."/>
            <person name="Ahmed B."/>
            <person name="Halim A."/>
            <person name="Hossen Q.M.M."/>
            <person name="Hossain M.Z."/>
            <person name="Ahmed R."/>
            <person name="Khan M.M."/>
            <person name="Islam R."/>
            <person name="Rashid M.M."/>
            <person name="Khan S.A."/>
            <person name="Rahman M.S."/>
            <person name="Alam M."/>
            <person name="Yahiya A.S."/>
            <person name="Khan M.S."/>
            <person name="Azam M.S."/>
            <person name="Haque T."/>
            <person name="Lashkar M.Z.H."/>
            <person name="Akhand A.I."/>
            <person name="Morshed G."/>
            <person name="Roy S."/>
            <person name="Uddin K.S."/>
            <person name="Rabeya T."/>
            <person name="Hossain A.S."/>
            <person name="Chowdhury A."/>
            <person name="Snigdha A.R."/>
            <person name="Mortoza M.S."/>
            <person name="Matin S.A."/>
            <person name="Hoque S.M.E."/>
            <person name="Islam M.K."/>
            <person name="Roy D.K."/>
            <person name="Haider R."/>
            <person name="Moosa M.M."/>
            <person name="Elias S.M."/>
            <person name="Hasan A.M."/>
            <person name="Jahan S."/>
            <person name="Shafiuddin M."/>
            <person name="Mahmood N."/>
            <person name="Shommy N.S."/>
        </authorList>
    </citation>
    <scope>NUCLEOTIDE SEQUENCE [LARGE SCALE GENOMIC DNA]</scope>
    <source>
        <strain evidence="4">cv. O-4</strain>
    </source>
</reference>
<feature type="compositionally biased region" description="Basic and acidic residues" evidence="1">
    <location>
        <begin position="150"/>
        <end position="162"/>
    </location>
</feature>
<evidence type="ECO:0000256" key="1">
    <source>
        <dbReference type="SAM" id="MobiDB-lite"/>
    </source>
</evidence>
<dbReference type="EMBL" id="AWUE01019183">
    <property type="protein sequence ID" value="OMO75726.1"/>
    <property type="molecule type" value="Genomic_DNA"/>
</dbReference>
<feature type="chain" id="PRO_5012164345" evidence="2">
    <location>
        <begin position="24"/>
        <end position="183"/>
    </location>
</feature>
<gene>
    <name evidence="3" type="ORF">COLO4_25910</name>
</gene>
<dbReference type="Proteomes" id="UP000187203">
    <property type="component" value="Unassembled WGS sequence"/>
</dbReference>
<evidence type="ECO:0000256" key="2">
    <source>
        <dbReference type="SAM" id="SignalP"/>
    </source>
</evidence>
<dbReference type="Pfam" id="PF10950">
    <property type="entry name" value="Organ_specific"/>
    <property type="match status" value="2"/>
</dbReference>
<evidence type="ECO:0000313" key="4">
    <source>
        <dbReference type="Proteomes" id="UP000187203"/>
    </source>
</evidence>
<dbReference type="PANTHER" id="PTHR33731">
    <property type="entry name" value="PROTEIN, PUTATIVE-RELATED"/>
    <property type="match status" value="1"/>
</dbReference>
<feature type="region of interest" description="Disordered" evidence="1">
    <location>
        <begin position="112"/>
        <end position="171"/>
    </location>
</feature>
<dbReference type="InterPro" id="IPR024489">
    <property type="entry name" value="Organ_specific_prot"/>
</dbReference>
<feature type="compositionally biased region" description="Basic and acidic residues" evidence="1">
    <location>
        <begin position="124"/>
        <end position="135"/>
    </location>
</feature>